<dbReference type="SUPFAM" id="SSF54695">
    <property type="entry name" value="POZ domain"/>
    <property type="match status" value="1"/>
</dbReference>
<proteinExistence type="predicted"/>
<dbReference type="AlphaFoldDB" id="A0A1I8BD38"/>
<dbReference type="PANTHER" id="PTHR46672">
    <property type="entry name" value="OS08G0495500 PROTEIN-RELATED"/>
    <property type="match status" value="1"/>
</dbReference>
<name>A0A1I8BD38_MELHA</name>
<evidence type="ECO:0000259" key="1">
    <source>
        <dbReference type="Pfam" id="PF00651"/>
    </source>
</evidence>
<dbReference type="Proteomes" id="UP000095281">
    <property type="component" value="Unplaced"/>
</dbReference>
<protein>
    <submittedName>
        <fullName evidence="3">BTB domain-containing protein</fullName>
    </submittedName>
</protein>
<dbReference type="InterPro" id="IPR044714">
    <property type="entry name" value="AtSIBP1-like"/>
</dbReference>
<dbReference type="CDD" id="cd18186">
    <property type="entry name" value="BTB_POZ_ZBTB_KLHL-like"/>
    <property type="match status" value="1"/>
</dbReference>
<dbReference type="WBParaSite" id="MhA1_Contig203.frz3.gene4">
    <property type="protein sequence ID" value="MhA1_Contig203.frz3.gene4"/>
    <property type="gene ID" value="MhA1_Contig203.frz3.gene4"/>
</dbReference>
<evidence type="ECO:0000313" key="2">
    <source>
        <dbReference type="Proteomes" id="UP000095281"/>
    </source>
</evidence>
<dbReference type="InterPro" id="IPR000210">
    <property type="entry name" value="BTB/POZ_dom"/>
</dbReference>
<evidence type="ECO:0000313" key="3">
    <source>
        <dbReference type="WBParaSite" id="MhA1_Contig203.frz3.gene4"/>
    </source>
</evidence>
<reference evidence="3" key="1">
    <citation type="submission" date="2016-11" db="UniProtKB">
        <authorList>
            <consortium name="WormBaseParasite"/>
        </authorList>
    </citation>
    <scope>IDENTIFICATION</scope>
</reference>
<accession>A0A1I8BD38</accession>
<sequence length="97" mass="11209">MFEQDGMVEAQNGKIKIVDSSPECFRAMLEYFYSGEIDKKALEKHSYELFAISHKYEVEHLMEISESFMASKIDAANFSECCHYAEVYCSSKLEKVN</sequence>
<dbReference type="Pfam" id="PF00651">
    <property type="entry name" value="BTB"/>
    <property type="match status" value="1"/>
</dbReference>
<dbReference type="Gene3D" id="3.30.710.10">
    <property type="entry name" value="Potassium Channel Kv1.1, Chain A"/>
    <property type="match status" value="1"/>
</dbReference>
<keyword evidence="2" id="KW-1185">Reference proteome</keyword>
<feature type="domain" description="BTB" evidence="1">
    <location>
        <begin position="1"/>
        <end position="71"/>
    </location>
</feature>
<dbReference type="InterPro" id="IPR011333">
    <property type="entry name" value="SKP1/BTB/POZ_sf"/>
</dbReference>
<organism evidence="2 3">
    <name type="scientific">Meloidogyne hapla</name>
    <name type="common">Root-knot nematode worm</name>
    <dbReference type="NCBI Taxonomy" id="6305"/>
    <lineage>
        <taxon>Eukaryota</taxon>
        <taxon>Metazoa</taxon>
        <taxon>Ecdysozoa</taxon>
        <taxon>Nematoda</taxon>
        <taxon>Chromadorea</taxon>
        <taxon>Rhabditida</taxon>
        <taxon>Tylenchina</taxon>
        <taxon>Tylenchomorpha</taxon>
        <taxon>Tylenchoidea</taxon>
        <taxon>Meloidogynidae</taxon>
        <taxon>Meloidogyninae</taxon>
        <taxon>Meloidogyne</taxon>
    </lineage>
</organism>